<feature type="transmembrane region" description="Helical" evidence="10">
    <location>
        <begin position="1101"/>
        <end position="1119"/>
    </location>
</feature>
<evidence type="ECO:0000256" key="8">
    <source>
        <dbReference type="ARBA" id="ARBA00022989"/>
    </source>
</evidence>
<name>A0A3F2RLY3_9STRA</name>
<evidence type="ECO:0000256" key="7">
    <source>
        <dbReference type="ARBA" id="ARBA00022840"/>
    </source>
</evidence>
<dbReference type="InterPro" id="IPR003439">
    <property type="entry name" value="ABC_transporter-like_ATP-bd"/>
</dbReference>
<dbReference type="InterPro" id="IPR043926">
    <property type="entry name" value="ABCG_dom"/>
</dbReference>
<feature type="transmembrane region" description="Helical" evidence="10">
    <location>
        <begin position="1535"/>
        <end position="1553"/>
    </location>
</feature>
<keyword evidence="9 10" id="KW-0472">Membrane</keyword>
<feature type="transmembrane region" description="Helical" evidence="10">
    <location>
        <begin position="596"/>
        <end position="614"/>
    </location>
</feature>
<dbReference type="PROSITE" id="PS50893">
    <property type="entry name" value="ABC_TRANSPORTER_2"/>
    <property type="match status" value="4"/>
</dbReference>
<dbReference type="SUPFAM" id="SSF90123">
    <property type="entry name" value="ABC transporter transmembrane region"/>
    <property type="match status" value="1"/>
</dbReference>
<dbReference type="PROSITE" id="PS00211">
    <property type="entry name" value="ABC_TRANSPORTER_1"/>
    <property type="match status" value="2"/>
</dbReference>
<dbReference type="FunFam" id="3.40.50.300:FF:000251">
    <property type="entry name" value="ABC transporter B family member 19"/>
    <property type="match status" value="1"/>
</dbReference>
<dbReference type="InterPro" id="IPR013525">
    <property type="entry name" value="ABC2_TM"/>
</dbReference>
<dbReference type="Pfam" id="PF00005">
    <property type="entry name" value="ABC_tran"/>
    <property type="match status" value="4"/>
</dbReference>
<dbReference type="InterPro" id="IPR017871">
    <property type="entry name" value="ABC_transporter-like_CS"/>
</dbReference>
<feature type="domain" description="ABC transmembrane type-1" evidence="12">
    <location>
        <begin position="1393"/>
        <end position="1677"/>
    </location>
</feature>
<feature type="transmembrane region" description="Helical" evidence="10">
    <location>
        <begin position="1340"/>
        <end position="1358"/>
    </location>
</feature>
<feature type="transmembrane region" description="Helical" evidence="10">
    <location>
        <begin position="1513"/>
        <end position="1529"/>
    </location>
</feature>
<evidence type="ECO:0000256" key="1">
    <source>
        <dbReference type="ARBA" id="ARBA00004141"/>
    </source>
</evidence>
<dbReference type="NCBIfam" id="NF010167">
    <property type="entry name" value="PRK13648.1"/>
    <property type="match status" value="5"/>
</dbReference>
<dbReference type="EMBL" id="MBDO02000235">
    <property type="protein sequence ID" value="RLN59137.1"/>
    <property type="molecule type" value="Genomic_DNA"/>
</dbReference>
<sequence>MTASHPDALNEPLRPTIEYDSGKTLMARGPLELHDHVASLMEKALGKALPQVEVQFQDVSISADIVVKDNKDAKIELPTLANELLKGVRGMRSKKYTATKKILKNVSGVFKPGTITLVLGQPGSGKSSLMKLLSGRFPEEKNITMEGEVTYNGKPLSDLRKRLPQLVSYVTQRDKHYPALTVKETLEFAHACCGGGFPERNAQYLSVGTAEENEAALEAARAMFKHYPDIIIQQLGLDNCQNTVVGDAMTRGVSGGERKRVTTGEMEFGNKYVMMMDEISTGLDSATTFDIIATQRSIAKKFRKTVVISLLQPLPEVFDLFDDVVILNEGHIVYHGPRADASQYFESLGFKCPPHRDAADFLLDLGTDKQSEYEVSSIPQHNIPRSASEFADAFTRSSVYERTRQELQGPIHHSLVEDQAKHIDLIPEFHQNFWDSTIEVIRRQVKLTTRDTAFLVGRTVMVVLMGLLYSSVFYQLDETNAQLVMGIIFNAVLFVSLAQQAQIPVFMAARDVFYKQRRANFYRTASYVLSNSLSQVPLGLAESIVFGSMVYWMCGCVSTAEAFLLFEVMLFLTNMVFAAWFFFLSCAFSDLNLANPISLVSIIFFVLFAGFAITKDQIPDYLIWIYWINPMAWGIRALAVNQYTDSSFDVCVYDGFDYCTNYGMTMGEYSLTTFEVPTDKFWLWYGMVFQAAIYVFFMFLSFISLEYYRFESPENVMLDSENKSDITDSYTLARTPRSSEPRGDTMLSVEPAREKHFMPVTVAFKDLWYTVPDPANSKKTIDLLKGISGYALPGTITALMGSTGAGKTTLLDVIAGRKTGGKIQGQILLNGHPATDLAIRRSAGYCEQMDIHSETSTIREALTFSAFLRQGADVPDSYKYDSVNECLDLLDLNLIADQIIRGSSVEQMKRLTIGVELAAQPSVLFLDEPTSGLDARSAKIVMNGVRKVAHTGRTIVCTIHQPSSEVFSVFDNLLLLKRGGESVFVGELGKNAREMIQYFESIYGVAKLEDNYNPATWMLEVIGAGVSNTNGDNTDFVEAFKSSVHFERLQANLDREGVSRPSPSLPALEYGEKRAATEMTQARFLIKRFFDMYWRTASYNLTRFSISLMLGLLFGITYLDAEYTSYAGINSGMGMLFCATGFIGFISFSSVLPTASQDRLAFYRERAAQTYNALWYFVGSTVVEIPYVFFGTMLFMAPFFPMVGFSGGATFFAYWLHLSMHVLWQAYFGQLMSYLFPTVEVATIFGALLETIFFLFNGFNPPGGDIPSGYKWLYHITPQKYALHILGALVFGDCPSDGDGSDVGCQMMTGAPPSLPDNLTVKEYLESVFAIKHSEIWKNFSIMLVIIVVYRLFGLLALRQGKDPSVQTVEDRAFSFLELYRFATPSDRVLLTFGVIMAAINGALFPCIALVFGEAIAAFAQADGGVDRSALNQASLHYFLIAIGIFVTDYLAYLLFSLSAERQMKALRAHVLEHMLYMDISWYDVHDPLQLSSRITGETVKIKDGMGQKLGDGVKYVCQFVAGYIIGFARGWDITLVMMCVMPLMTWSMAYVLKSWRVRAAYAQQMYAEAGAVAEETLSSIRTVSSLTAEHRAIQKYNERTLEVEKGNIIQGRAFALVLGVFRSCSWLIYAAGLWYGGYQVYKGVASPQEVFQSLMAVIMGSRSLAFISPNLTAVIEAKGAAIALYDLLDTPSQIDASQSDQGFVPDSCSGRIEAINVDFAYPSRPEAPILKNYCVTIEAGQTVAFVGASGGGKSTIISLLERFYDPVGGSILLDGQDLRTLNIKWLRSQIGLVSQEPVLFATTIADNIAASQTNLTREDVIAAAKLANAHTFIMSLPKNYDTLVGEKGVSLSGGQKQRVAIARAIIREPKILIMDEATSALDAESERVVQDALNALMSKTHMTTLAIAHRLSTIRHADKIVVLADGHVVEEGSHDELVDIEHGSWLLSLVMLAIIPVLVLVDEGTITFRQLMRSLMAIIMSSQSVGASMAYVADSDSAFEAGGNILSIRDRPLSIDSFQEDGLRPASVVGRIIFKGILFRYPTRPEVTVLKNYNLTIEPGQTVAFCGPSGGGKSTCISLLERFYDPVRGQVLLDGVDIKELNVRWLRNQIGLVGQEPTLFTGTIAENIAYGLDAIPDMEDIEAVAKMANAHDFIIQFPNEYETQVGMKGEQLSGGQKQRIAIARAILKNPSILLLDEATSALDSESEKIVQEALDKVVAQHRRTTIIIAHRLSTIRKADKICVVSGGMVAEQGTHQELVNLRGIYANLVESSTN</sequence>
<feature type="transmembrane region" description="Helical" evidence="10">
    <location>
        <begin position="1131"/>
        <end position="1152"/>
    </location>
</feature>
<dbReference type="CDD" id="cd03249">
    <property type="entry name" value="ABC_MTABC3_MDL1_MDL2"/>
    <property type="match status" value="2"/>
</dbReference>
<evidence type="ECO:0000256" key="9">
    <source>
        <dbReference type="ARBA" id="ARBA00023136"/>
    </source>
</evidence>
<feature type="transmembrane region" description="Helical" evidence="10">
    <location>
        <begin position="1614"/>
        <end position="1636"/>
    </location>
</feature>
<dbReference type="FunFam" id="3.40.50.300:FF:000528">
    <property type="entry name" value="ABC transporter G family member 31"/>
    <property type="match status" value="1"/>
</dbReference>
<dbReference type="InterPro" id="IPR034003">
    <property type="entry name" value="ABCG_PDR_2"/>
</dbReference>
<dbReference type="CDD" id="cd18577">
    <property type="entry name" value="ABC_6TM_Pgp_ABCB1_D1_like"/>
    <property type="match status" value="1"/>
</dbReference>
<proteinExistence type="inferred from homology"/>
<feature type="transmembrane region" description="Helical" evidence="10">
    <location>
        <begin position="452"/>
        <end position="474"/>
    </location>
</feature>
<dbReference type="GO" id="GO:0140359">
    <property type="term" value="F:ABC-type transporter activity"/>
    <property type="evidence" value="ECO:0007669"/>
    <property type="project" value="InterPro"/>
</dbReference>
<comment type="caution">
    <text evidence="13">The sequence shown here is derived from an EMBL/GenBank/DDBJ whole genome shotgun (WGS) entry which is preliminary data.</text>
</comment>
<reference evidence="13 14" key="1">
    <citation type="submission" date="2018-07" db="EMBL/GenBank/DDBJ databases">
        <title>Genome sequencing of oomycete isolates from Chile give support for New Zealand origin for Phytophthora kernoviae and make available the first Nothophytophthora sp. genome.</title>
        <authorList>
            <person name="Studholme D.J."/>
            <person name="Sanfuentes E."/>
            <person name="Panda P."/>
            <person name="Hill R."/>
            <person name="Sambles C."/>
            <person name="Grant M."/>
            <person name="Williams N.M."/>
            <person name="Mcdougal R.L."/>
        </authorList>
    </citation>
    <scope>NUCLEOTIDE SEQUENCE [LARGE SCALE GENOMIC DNA]</scope>
    <source>
        <strain evidence="13">Chile6</strain>
    </source>
</reference>
<evidence type="ECO:0000256" key="2">
    <source>
        <dbReference type="ARBA" id="ARBA00006012"/>
    </source>
</evidence>
<keyword evidence="8 10" id="KW-1133">Transmembrane helix</keyword>
<dbReference type="PROSITE" id="PS50929">
    <property type="entry name" value="ABC_TM1F"/>
    <property type="match status" value="1"/>
</dbReference>
<keyword evidence="5 10" id="KW-0812">Transmembrane</keyword>
<dbReference type="Gene3D" id="1.20.1560.10">
    <property type="entry name" value="ABC transporter type 1, transmembrane domain"/>
    <property type="match status" value="1"/>
</dbReference>
<dbReference type="Pfam" id="PF00664">
    <property type="entry name" value="ABC_membrane"/>
    <property type="match status" value="1"/>
</dbReference>
<accession>A0A3F2RLY3</accession>
<dbReference type="Proteomes" id="UP000277300">
    <property type="component" value="Unassembled WGS sequence"/>
</dbReference>
<dbReference type="InterPro" id="IPR003593">
    <property type="entry name" value="AAA+_ATPase"/>
</dbReference>
<feature type="transmembrane region" description="Helical" evidence="10">
    <location>
        <begin position="1203"/>
        <end position="1224"/>
    </location>
</feature>
<dbReference type="FunFam" id="3.40.50.300:FF:000205">
    <property type="entry name" value="ABC transporter B family member 4"/>
    <property type="match status" value="1"/>
</dbReference>
<dbReference type="Pfam" id="PF01061">
    <property type="entry name" value="ABC2_membrane"/>
    <property type="match status" value="2"/>
</dbReference>
<dbReference type="CDD" id="cd03232">
    <property type="entry name" value="ABCG_PDR_domain2"/>
    <property type="match status" value="1"/>
</dbReference>
<keyword evidence="7" id="KW-0067">ATP-binding</keyword>
<evidence type="ECO:0000313" key="13">
    <source>
        <dbReference type="EMBL" id="RLN59137.1"/>
    </source>
</evidence>
<feature type="transmembrane region" description="Helical" evidence="10">
    <location>
        <begin position="1436"/>
        <end position="1456"/>
    </location>
</feature>
<comment type="similarity">
    <text evidence="3">Belongs to the ABC transporter superfamily. ABCB family. Multidrug resistance exporter (TC 3.A.1.201) subfamily.</text>
</comment>
<dbReference type="Gene3D" id="3.40.50.300">
    <property type="entry name" value="P-loop containing nucleotide triphosphate hydrolases"/>
    <property type="match status" value="4"/>
</dbReference>
<evidence type="ECO:0000259" key="11">
    <source>
        <dbReference type="PROSITE" id="PS50893"/>
    </source>
</evidence>
<keyword evidence="6" id="KW-0547">Nucleotide-binding</keyword>
<feature type="transmembrane region" description="Helical" evidence="10">
    <location>
        <begin position="480"/>
        <end position="498"/>
    </location>
</feature>
<dbReference type="GO" id="GO:0016887">
    <property type="term" value="F:ATP hydrolysis activity"/>
    <property type="evidence" value="ECO:0007669"/>
    <property type="project" value="InterPro"/>
</dbReference>
<dbReference type="SMART" id="SM00382">
    <property type="entry name" value="AAA"/>
    <property type="match status" value="4"/>
</dbReference>
<evidence type="ECO:0000256" key="5">
    <source>
        <dbReference type="ARBA" id="ARBA00022692"/>
    </source>
</evidence>
<feature type="domain" description="ABC transporter" evidence="11">
    <location>
        <begin position="2033"/>
        <end position="2272"/>
    </location>
</feature>
<feature type="transmembrane region" description="Helical" evidence="10">
    <location>
        <begin position="562"/>
        <end position="584"/>
    </location>
</feature>
<evidence type="ECO:0000256" key="3">
    <source>
        <dbReference type="ARBA" id="ARBA00007577"/>
    </source>
</evidence>
<dbReference type="PANTHER" id="PTHR19241">
    <property type="entry name" value="ATP-BINDING CASSETTE TRANSPORTER"/>
    <property type="match status" value="1"/>
</dbReference>
<feature type="domain" description="ABC transporter" evidence="11">
    <location>
        <begin position="1713"/>
        <end position="1951"/>
    </location>
</feature>
<evidence type="ECO:0000313" key="14">
    <source>
        <dbReference type="Proteomes" id="UP000277300"/>
    </source>
</evidence>
<comment type="subcellular location">
    <subcellularLocation>
        <location evidence="1">Membrane</location>
        <topology evidence="1">Multi-pass membrane protein</topology>
    </subcellularLocation>
</comment>
<feature type="domain" description="ABC transporter" evidence="11">
    <location>
        <begin position="762"/>
        <end position="1003"/>
    </location>
</feature>
<gene>
    <name evidence="13" type="ORF">BBP00_00006661</name>
</gene>
<dbReference type="GO" id="GO:0016020">
    <property type="term" value="C:membrane"/>
    <property type="evidence" value="ECO:0007669"/>
    <property type="project" value="UniProtKB-SubCell"/>
</dbReference>
<evidence type="ECO:0000259" key="12">
    <source>
        <dbReference type="PROSITE" id="PS50929"/>
    </source>
</evidence>
<feature type="transmembrane region" description="Helical" evidence="10">
    <location>
        <begin position="621"/>
        <end position="639"/>
    </location>
</feature>
<dbReference type="InterPro" id="IPR036640">
    <property type="entry name" value="ABC1_TM_sf"/>
</dbReference>
<feature type="domain" description="ABC transporter" evidence="11">
    <location>
        <begin position="88"/>
        <end position="354"/>
    </location>
</feature>
<feature type="transmembrane region" description="Helical" evidence="10">
    <location>
        <begin position="1173"/>
        <end position="1197"/>
    </location>
</feature>
<dbReference type="OrthoDB" id="66620at2759"/>
<organism evidence="13 14">
    <name type="scientific">Phytophthora kernoviae</name>
    <dbReference type="NCBI Taxonomy" id="325452"/>
    <lineage>
        <taxon>Eukaryota</taxon>
        <taxon>Sar</taxon>
        <taxon>Stramenopiles</taxon>
        <taxon>Oomycota</taxon>
        <taxon>Peronosporomycetes</taxon>
        <taxon>Peronosporales</taxon>
        <taxon>Peronosporaceae</taxon>
        <taxon>Phytophthora</taxon>
    </lineage>
</organism>
<evidence type="ECO:0000256" key="4">
    <source>
        <dbReference type="ARBA" id="ARBA00022448"/>
    </source>
</evidence>
<keyword evidence="4" id="KW-0813">Transport</keyword>
<comment type="similarity">
    <text evidence="2">Belongs to the ABC transporter superfamily. ABCG family. PDR (TC 3.A.1.205) subfamily.</text>
</comment>
<feature type="transmembrane region" description="Helical" evidence="10">
    <location>
        <begin position="1389"/>
        <end position="1416"/>
    </location>
</feature>
<dbReference type="FunFam" id="1.20.1560.10:FF:000302">
    <property type="entry name" value="Uncharacterized protein"/>
    <property type="match status" value="1"/>
</dbReference>
<dbReference type="GO" id="GO:0005524">
    <property type="term" value="F:ATP binding"/>
    <property type="evidence" value="ECO:0007669"/>
    <property type="project" value="UniProtKB-KW"/>
</dbReference>
<dbReference type="FunFam" id="3.40.50.300:FF:000289">
    <property type="entry name" value="ABC transporter G family member 31"/>
    <property type="match status" value="1"/>
</dbReference>
<evidence type="ECO:0000256" key="10">
    <source>
        <dbReference type="SAM" id="Phobius"/>
    </source>
</evidence>
<dbReference type="InterPro" id="IPR027417">
    <property type="entry name" value="P-loop_NTPase"/>
</dbReference>
<feature type="transmembrane region" description="Helical" evidence="10">
    <location>
        <begin position="1231"/>
        <end position="1256"/>
    </location>
</feature>
<protein>
    <submittedName>
        <fullName evidence="13">Uncharacterized protein</fullName>
    </submittedName>
</protein>
<dbReference type="SUPFAM" id="SSF52540">
    <property type="entry name" value="P-loop containing nucleoside triphosphate hydrolases"/>
    <property type="match status" value="4"/>
</dbReference>
<feature type="transmembrane region" description="Helical" evidence="10">
    <location>
        <begin position="682"/>
        <end position="703"/>
    </location>
</feature>
<dbReference type="InterPro" id="IPR011527">
    <property type="entry name" value="ABC1_TM_dom"/>
</dbReference>
<evidence type="ECO:0000256" key="6">
    <source>
        <dbReference type="ARBA" id="ARBA00022741"/>
    </source>
</evidence>
<dbReference type="Pfam" id="PF19055">
    <property type="entry name" value="ABC2_membrane_7"/>
    <property type="match status" value="1"/>
</dbReference>